<dbReference type="InterPro" id="IPR016169">
    <property type="entry name" value="FAD-bd_PCMH_sub2"/>
</dbReference>
<gene>
    <name evidence="5" type="ORF">ABID12_002606</name>
</gene>
<dbReference type="Gene3D" id="3.30.465.10">
    <property type="match status" value="1"/>
</dbReference>
<dbReference type="InterPro" id="IPR002346">
    <property type="entry name" value="Mopterin_DH_FAD-bd"/>
</dbReference>
<dbReference type="InterPro" id="IPR016166">
    <property type="entry name" value="FAD-bd_PCMH"/>
</dbReference>
<keyword evidence="3" id="KW-0560">Oxidoreductase</keyword>
<evidence type="ECO:0000313" key="6">
    <source>
        <dbReference type="Proteomes" id="UP001549164"/>
    </source>
</evidence>
<dbReference type="RefSeq" id="WP_354434542.1">
    <property type="nucleotide sequence ID" value="NZ_JBEPLY010000008.1"/>
</dbReference>
<feature type="domain" description="FAD-binding PCMH-type" evidence="4">
    <location>
        <begin position="1"/>
        <end position="163"/>
    </location>
</feature>
<evidence type="ECO:0000256" key="1">
    <source>
        <dbReference type="ARBA" id="ARBA00022630"/>
    </source>
</evidence>
<dbReference type="EMBL" id="JBEPLY010000008">
    <property type="protein sequence ID" value="MET3600656.1"/>
    <property type="molecule type" value="Genomic_DNA"/>
</dbReference>
<organism evidence="5 6">
    <name type="scientific">Martelella mangrovi</name>
    <dbReference type="NCBI Taxonomy" id="1397477"/>
    <lineage>
        <taxon>Bacteria</taxon>
        <taxon>Pseudomonadati</taxon>
        <taxon>Pseudomonadota</taxon>
        <taxon>Alphaproteobacteria</taxon>
        <taxon>Hyphomicrobiales</taxon>
        <taxon>Aurantimonadaceae</taxon>
        <taxon>Martelella</taxon>
    </lineage>
</organism>
<name>A0ABV2ICK6_9HYPH</name>
<dbReference type="Proteomes" id="UP001549164">
    <property type="component" value="Unassembled WGS sequence"/>
</dbReference>
<dbReference type="InterPro" id="IPR005107">
    <property type="entry name" value="CO_DH_flav_C"/>
</dbReference>
<evidence type="ECO:0000256" key="3">
    <source>
        <dbReference type="ARBA" id="ARBA00023002"/>
    </source>
</evidence>
<sequence length="268" mass="27954">MLDNVLVPSDLKAAFDALASSRSSALLSGGTLLMPEINTKAGVLDTLVSLRKLSLSGITVGGCRATIGATTTLDAFGRDPRLAVLSNVIESIASPPIRNVATVGGNLFAANGGDLAVALMALDAEAEVASENGMRRTSVAEIVRKGIGHEEIATNVAFDIPERNSWFFTKAMRRTSNSAAIVTIAAHLTVEDGLVSTVNLVLGGVAPRPVRALTVEKALIGKPLDAEHVTAAAAAFEEDTELYSDAIASAWYRARVIPVHIRRALTGA</sequence>
<evidence type="ECO:0000259" key="4">
    <source>
        <dbReference type="PROSITE" id="PS51387"/>
    </source>
</evidence>
<dbReference type="Pfam" id="PF00941">
    <property type="entry name" value="FAD_binding_5"/>
    <property type="match status" value="1"/>
</dbReference>
<dbReference type="PROSITE" id="PS51387">
    <property type="entry name" value="FAD_PCMH"/>
    <property type="match status" value="1"/>
</dbReference>
<dbReference type="SUPFAM" id="SSF56176">
    <property type="entry name" value="FAD-binding/transporter-associated domain-like"/>
    <property type="match status" value="1"/>
</dbReference>
<proteinExistence type="predicted"/>
<comment type="caution">
    <text evidence="5">The sequence shown here is derived from an EMBL/GenBank/DDBJ whole genome shotgun (WGS) entry which is preliminary data.</text>
</comment>
<protein>
    <submittedName>
        <fullName evidence="5">CO/xanthine dehydrogenase FAD-binding subunit</fullName>
    </submittedName>
</protein>
<keyword evidence="2" id="KW-0274">FAD</keyword>
<dbReference type="InterPro" id="IPR051312">
    <property type="entry name" value="Diverse_Substr_Oxidored"/>
</dbReference>
<dbReference type="InterPro" id="IPR036318">
    <property type="entry name" value="FAD-bd_PCMH-like_sf"/>
</dbReference>
<reference evidence="5 6" key="1">
    <citation type="submission" date="2024-06" db="EMBL/GenBank/DDBJ databases">
        <title>Genomic Encyclopedia of Type Strains, Phase IV (KMG-IV): sequencing the most valuable type-strain genomes for metagenomic binning, comparative biology and taxonomic classification.</title>
        <authorList>
            <person name="Goeker M."/>
        </authorList>
    </citation>
    <scope>NUCLEOTIDE SEQUENCE [LARGE SCALE GENOMIC DNA]</scope>
    <source>
        <strain evidence="5 6">DSM 28102</strain>
    </source>
</reference>
<evidence type="ECO:0000256" key="2">
    <source>
        <dbReference type="ARBA" id="ARBA00022827"/>
    </source>
</evidence>
<dbReference type="Gene3D" id="3.30.390.50">
    <property type="entry name" value="CO dehydrogenase flavoprotein, C-terminal domain"/>
    <property type="match status" value="1"/>
</dbReference>
<dbReference type="SMART" id="SM01092">
    <property type="entry name" value="CO_deh_flav_C"/>
    <property type="match status" value="1"/>
</dbReference>
<dbReference type="SUPFAM" id="SSF55447">
    <property type="entry name" value="CO dehydrogenase flavoprotein C-terminal domain-like"/>
    <property type="match status" value="1"/>
</dbReference>
<keyword evidence="1" id="KW-0285">Flavoprotein</keyword>
<dbReference type="Pfam" id="PF03450">
    <property type="entry name" value="CO_deh_flav_C"/>
    <property type="match status" value="1"/>
</dbReference>
<keyword evidence="6" id="KW-1185">Reference proteome</keyword>
<accession>A0ABV2ICK6</accession>
<dbReference type="InterPro" id="IPR036683">
    <property type="entry name" value="CO_DH_flav_C_dom_sf"/>
</dbReference>
<dbReference type="PANTHER" id="PTHR42659:SF2">
    <property type="entry name" value="XANTHINE DEHYDROGENASE SUBUNIT C-RELATED"/>
    <property type="match status" value="1"/>
</dbReference>
<evidence type="ECO:0000313" key="5">
    <source>
        <dbReference type="EMBL" id="MET3600656.1"/>
    </source>
</evidence>
<dbReference type="PANTHER" id="PTHR42659">
    <property type="entry name" value="XANTHINE DEHYDROGENASE SUBUNIT C-RELATED"/>
    <property type="match status" value="1"/>
</dbReference>